<accession>A0ABW4N5Y0</accession>
<dbReference type="InterPro" id="IPR027392">
    <property type="entry name" value="TF_Znf"/>
</dbReference>
<dbReference type="Proteomes" id="UP001597237">
    <property type="component" value="Unassembled WGS sequence"/>
</dbReference>
<comment type="caution">
    <text evidence="3">The sequence shown here is derived from an EMBL/GenBank/DDBJ whole genome shotgun (WGS) entry which is preliminary data.</text>
</comment>
<keyword evidence="4" id="KW-1185">Reference proteome</keyword>
<protein>
    <submittedName>
        <fullName evidence="3">Zf-TFIIB domain-containing protein</fullName>
    </submittedName>
</protein>
<dbReference type="RefSeq" id="WP_377282742.1">
    <property type="nucleotide sequence ID" value="NZ_JBHRSI010000008.1"/>
</dbReference>
<evidence type="ECO:0000256" key="1">
    <source>
        <dbReference type="SAM" id="MobiDB-lite"/>
    </source>
</evidence>
<feature type="compositionally biased region" description="Basic and acidic residues" evidence="1">
    <location>
        <begin position="76"/>
        <end position="105"/>
    </location>
</feature>
<feature type="domain" description="Transcription factor zinc-finger" evidence="2">
    <location>
        <begin position="5"/>
        <end position="45"/>
    </location>
</feature>
<reference evidence="4" key="1">
    <citation type="journal article" date="2019" name="Int. J. Syst. Evol. Microbiol.">
        <title>The Global Catalogue of Microorganisms (GCM) 10K type strain sequencing project: providing services to taxonomists for standard genome sequencing and annotation.</title>
        <authorList>
            <consortium name="The Broad Institute Genomics Platform"/>
            <consortium name="The Broad Institute Genome Sequencing Center for Infectious Disease"/>
            <person name="Wu L."/>
            <person name="Ma J."/>
        </authorList>
    </citation>
    <scope>NUCLEOTIDE SEQUENCE [LARGE SCALE GENOMIC DNA]</scope>
    <source>
        <strain evidence="4">DFY28</strain>
    </source>
</reference>
<organism evidence="3 4">
    <name type="scientific">Phenylobacterium terrae</name>
    <dbReference type="NCBI Taxonomy" id="2665495"/>
    <lineage>
        <taxon>Bacteria</taxon>
        <taxon>Pseudomonadati</taxon>
        <taxon>Pseudomonadota</taxon>
        <taxon>Alphaproteobacteria</taxon>
        <taxon>Caulobacterales</taxon>
        <taxon>Caulobacteraceae</taxon>
        <taxon>Phenylobacterium</taxon>
    </lineage>
</organism>
<evidence type="ECO:0000259" key="2">
    <source>
        <dbReference type="Pfam" id="PF13453"/>
    </source>
</evidence>
<name>A0ABW4N5Y0_9CAUL</name>
<dbReference type="EMBL" id="JBHUEY010000001">
    <property type="protein sequence ID" value="MFD1784070.1"/>
    <property type="molecule type" value="Genomic_DNA"/>
</dbReference>
<evidence type="ECO:0000313" key="3">
    <source>
        <dbReference type="EMBL" id="MFD1784070.1"/>
    </source>
</evidence>
<sequence length="118" mass="13000">MPLLMCPNDNAAMNTVERSGVHFDMCPTCRGVWLDRGELEKLMEAARSEGAAQAPSQGGVAYRPASYPPGAVGGHPGERGEWGERGERGERGEWGERGERGERGHYGHKRRSIFDIFD</sequence>
<proteinExistence type="predicted"/>
<gene>
    <name evidence="3" type="ORF">ACFSC0_11745</name>
</gene>
<feature type="region of interest" description="Disordered" evidence="1">
    <location>
        <begin position="47"/>
        <end position="108"/>
    </location>
</feature>
<dbReference type="Pfam" id="PF13453">
    <property type="entry name" value="Zn_ribbon_TFIIB"/>
    <property type="match status" value="1"/>
</dbReference>
<evidence type="ECO:0000313" key="4">
    <source>
        <dbReference type="Proteomes" id="UP001597237"/>
    </source>
</evidence>